<dbReference type="Gene3D" id="3.30.565.10">
    <property type="entry name" value="Histidine kinase-like ATPase, C-terminal domain"/>
    <property type="match status" value="1"/>
</dbReference>
<name>A0A841TJF5_9BACL</name>
<dbReference type="CDD" id="cd16927">
    <property type="entry name" value="HATPase_Hsp90-like"/>
    <property type="match status" value="1"/>
</dbReference>
<feature type="binding site" evidence="9">
    <location>
        <position position="82"/>
    </location>
    <ligand>
        <name>ATP</name>
        <dbReference type="ChEBI" id="CHEBI:30616"/>
    </ligand>
</feature>
<feature type="domain" description="Histidine kinase/HSP90-like ATPase" evidence="11">
    <location>
        <begin position="24"/>
        <end position="177"/>
    </location>
</feature>
<dbReference type="GO" id="GO:0051082">
    <property type="term" value="F:unfolded protein binding"/>
    <property type="evidence" value="ECO:0007669"/>
    <property type="project" value="UniProtKB-UniRule"/>
</dbReference>
<dbReference type="InterPro" id="IPR036890">
    <property type="entry name" value="HATPase_C_sf"/>
</dbReference>
<dbReference type="SUPFAM" id="SSF55874">
    <property type="entry name" value="ATPase domain of HSP90 chaperone/DNA topoisomerase II/histidine kinase"/>
    <property type="match status" value="1"/>
</dbReference>
<evidence type="ECO:0000256" key="8">
    <source>
        <dbReference type="HAMAP-Rule" id="MF_00505"/>
    </source>
</evidence>
<dbReference type="InterPro" id="IPR020568">
    <property type="entry name" value="Ribosomal_Su5_D2-typ_SF"/>
</dbReference>
<dbReference type="SUPFAM" id="SSF110942">
    <property type="entry name" value="HSP90 C-terminal domain"/>
    <property type="match status" value="1"/>
</dbReference>
<feature type="binding site" evidence="9">
    <location>
        <position position="77"/>
    </location>
    <ligand>
        <name>ATP</name>
        <dbReference type="ChEBI" id="CHEBI:30616"/>
    </ligand>
</feature>
<evidence type="ECO:0000256" key="4">
    <source>
        <dbReference type="ARBA" id="ARBA00022741"/>
    </source>
</evidence>
<comment type="caution">
    <text evidence="12">The sequence shown here is derived from an EMBL/GenBank/DDBJ whole genome shotgun (WGS) entry which is preliminary data.</text>
</comment>
<keyword evidence="13" id="KW-1185">Reference proteome</keyword>
<comment type="subcellular location">
    <subcellularLocation>
        <location evidence="1 8">Cytoplasm</location>
    </subcellularLocation>
</comment>
<dbReference type="AlphaFoldDB" id="A0A841TJF5"/>
<feature type="region of interest" description="A; substrate-binding" evidence="8">
    <location>
        <begin position="1"/>
        <end position="341"/>
    </location>
</feature>
<dbReference type="FunFam" id="3.30.565.10:FF:000009">
    <property type="entry name" value="Molecular chaperone HtpG"/>
    <property type="match status" value="1"/>
</dbReference>
<gene>
    <name evidence="8 12" type="primary">htpG</name>
    <name evidence="12" type="ORF">H4Q31_17345</name>
</gene>
<feature type="binding site" evidence="9">
    <location>
        <position position="35"/>
    </location>
    <ligand>
        <name>ATP</name>
        <dbReference type="ChEBI" id="CHEBI:30616"/>
    </ligand>
</feature>
<dbReference type="Proteomes" id="UP000574133">
    <property type="component" value="Unassembled WGS sequence"/>
</dbReference>
<dbReference type="SUPFAM" id="SSF54211">
    <property type="entry name" value="Ribosomal protein S5 domain 2-like"/>
    <property type="match status" value="1"/>
</dbReference>
<organism evidence="12 13">
    <name type="scientific">Cohnella lubricantis</name>
    <dbReference type="NCBI Taxonomy" id="2163172"/>
    <lineage>
        <taxon>Bacteria</taxon>
        <taxon>Bacillati</taxon>
        <taxon>Bacillota</taxon>
        <taxon>Bacilli</taxon>
        <taxon>Bacillales</taxon>
        <taxon>Paenibacillaceae</taxon>
        <taxon>Cohnella</taxon>
    </lineage>
</organism>
<comment type="function">
    <text evidence="8">Molecular chaperone. Has ATPase activity.</text>
</comment>
<keyword evidence="4 8" id="KW-0547">Nucleotide-binding</keyword>
<feature type="binding site" evidence="9">
    <location>
        <position position="167"/>
    </location>
    <ligand>
        <name>ATP</name>
        <dbReference type="ChEBI" id="CHEBI:30616"/>
    </ligand>
</feature>
<evidence type="ECO:0000313" key="12">
    <source>
        <dbReference type="EMBL" id="MBB6679057.1"/>
    </source>
</evidence>
<comment type="subunit">
    <text evidence="8">Homodimer.</text>
</comment>
<dbReference type="Pfam" id="PF13589">
    <property type="entry name" value="HATPase_c_3"/>
    <property type="match status" value="1"/>
</dbReference>
<dbReference type="Gene3D" id="3.30.230.80">
    <property type="match status" value="1"/>
</dbReference>
<keyword evidence="6 8" id="KW-0346">Stress response</keyword>
<feature type="region of interest" description="Disordered" evidence="10">
    <location>
        <begin position="488"/>
        <end position="508"/>
    </location>
</feature>
<dbReference type="GO" id="GO:0016887">
    <property type="term" value="F:ATP hydrolysis activity"/>
    <property type="evidence" value="ECO:0007669"/>
    <property type="project" value="InterPro"/>
</dbReference>
<evidence type="ECO:0000259" key="11">
    <source>
        <dbReference type="SMART" id="SM00387"/>
    </source>
</evidence>
<comment type="caution">
    <text evidence="8">Lacks conserved residue(s) required for the propagation of feature annotation.</text>
</comment>
<evidence type="ECO:0000256" key="6">
    <source>
        <dbReference type="ARBA" id="ARBA00023016"/>
    </source>
</evidence>
<dbReference type="PROSITE" id="PS00298">
    <property type="entry name" value="HSP90"/>
    <property type="match status" value="1"/>
</dbReference>
<dbReference type="GO" id="GO:0005737">
    <property type="term" value="C:cytoplasm"/>
    <property type="evidence" value="ECO:0007669"/>
    <property type="project" value="UniProtKB-SubCell"/>
</dbReference>
<dbReference type="GO" id="GO:0140662">
    <property type="term" value="F:ATP-dependent protein folding chaperone"/>
    <property type="evidence" value="ECO:0007669"/>
    <property type="project" value="InterPro"/>
</dbReference>
<comment type="similarity">
    <text evidence="2 8">Belongs to the heat shock protein 90 family.</text>
</comment>
<accession>A0A841TJF5</accession>
<dbReference type="InterPro" id="IPR003594">
    <property type="entry name" value="HATPase_dom"/>
</dbReference>
<feature type="binding site" evidence="9">
    <location>
        <position position="96"/>
    </location>
    <ligand>
        <name>ATP</name>
        <dbReference type="ChEBI" id="CHEBI:30616"/>
    </ligand>
</feature>
<dbReference type="RefSeq" id="WP_185180325.1">
    <property type="nucleotide sequence ID" value="NZ_CBCSEP010000042.1"/>
</dbReference>
<dbReference type="NCBIfam" id="NF003555">
    <property type="entry name" value="PRK05218.1"/>
    <property type="match status" value="1"/>
</dbReference>
<dbReference type="InterPro" id="IPR019805">
    <property type="entry name" value="Heat_shock_protein_90_CS"/>
</dbReference>
<evidence type="ECO:0000256" key="9">
    <source>
        <dbReference type="PIRSR" id="PIRSR002583-1"/>
    </source>
</evidence>
<evidence type="ECO:0000256" key="5">
    <source>
        <dbReference type="ARBA" id="ARBA00022840"/>
    </source>
</evidence>
<evidence type="ECO:0000256" key="1">
    <source>
        <dbReference type="ARBA" id="ARBA00004496"/>
    </source>
</evidence>
<reference evidence="12 13" key="1">
    <citation type="submission" date="2020-08" db="EMBL/GenBank/DDBJ databases">
        <title>Cohnella phylogeny.</title>
        <authorList>
            <person name="Dunlap C."/>
        </authorList>
    </citation>
    <scope>NUCLEOTIDE SEQUENCE [LARGE SCALE GENOMIC DNA]</scope>
    <source>
        <strain evidence="12 13">DSM 103658</strain>
    </source>
</reference>
<feature type="region of interest" description="C" evidence="8">
    <location>
        <begin position="553"/>
        <end position="626"/>
    </location>
</feature>
<feature type="binding site" evidence="9">
    <location>
        <position position="31"/>
    </location>
    <ligand>
        <name>ATP</name>
        <dbReference type="ChEBI" id="CHEBI:30616"/>
    </ligand>
</feature>
<feature type="binding site" evidence="9">
    <location>
        <position position="341"/>
    </location>
    <ligand>
        <name>ATP</name>
        <dbReference type="ChEBI" id="CHEBI:30616"/>
    </ligand>
</feature>
<protein>
    <recommendedName>
        <fullName evidence="8">Chaperone protein HtpG</fullName>
    </recommendedName>
    <alternativeName>
        <fullName evidence="8">Heat shock protein HtpG</fullName>
    </alternativeName>
    <alternativeName>
        <fullName evidence="8">High temperature protein G</fullName>
    </alternativeName>
</protein>
<dbReference type="PIRSF" id="PIRSF002583">
    <property type="entry name" value="Hsp90"/>
    <property type="match status" value="1"/>
</dbReference>
<evidence type="ECO:0000256" key="2">
    <source>
        <dbReference type="ARBA" id="ARBA00008239"/>
    </source>
</evidence>
<feature type="binding site" evidence="9">
    <location>
        <begin position="117"/>
        <end position="122"/>
    </location>
    <ligand>
        <name>ATP</name>
        <dbReference type="ChEBI" id="CHEBI:30616"/>
    </ligand>
</feature>
<dbReference type="InterPro" id="IPR037196">
    <property type="entry name" value="HSP90_C"/>
</dbReference>
<dbReference type="FunFam" id="1.20.120.790:FF:000006">
    <property type="entry name" value="Chaperone protein HtpG"/>
    <property type="match status" value="1"/>
</dbReference>
<keyword evidence="3 8" id="KW-0963">Cytoplasm</keyword>
<dbReference type="Gene3D" id="1.20.120.790">
    <property type="entry name" value="Heat shock protein 90, C-terminal domain"/>
    <property type="match status" value="1"/>
</dbReference>
<dbReference type="PANTHER" id="PTHR11528">
    <property type="entry name" value="HEAT SHOCK PROTEIN 90 FAMILY MEMBER"/>
    <property type="match status" value="1"/>
</dbReference>
<dbReference type="FunFam" id="3.40.50.11260:FF:000008">
    <property type="entry name" value="Chaperone protein HtpG"/>
    <property type="match status" value="1"/>
</dbReference>
<dbReference type="EMBL" id="JACJVN010000067">
    <property type="protein sequence ID" value="MBB6679057.1"/>
    <property type="molecule type" value="Genomic_DNA"/>
</dbReference>
<evidence type="ECO:0000256" key="7">
    <source>
        <dbReference type="ARBA" id="ARBA00023186"/>
    </source>
</evidence>
<sequence>MMKHEFKAESKRLLEMMINSIYTQKEIFLRELISNASDAIDKIYYKALTDDSLVFDKDNYYIKITADKSARTLTISDTGIGMTEEDLESHLGVIAKSGSLAFKQENEAKEDHNIIGQFGVGFYSAFMVADTVTVISRALGADQAYKWESQGADGYTITPAEKATVGTEIILRIKENTEEDQYDEYLEEYRLRAIVKKYSDFIRYPIKMDVTKHRPKEEGDKEFEEYREEETINSMVPIWRKNRNELKDEDYENFYNEKRYGFDKPLKHIHINADGAVVYKAILFIPETTPFDYYTKEYEKGLELYSGGVLIMNKCGDLLPDYFSFVKGMVDSEDLSLNISREMLQHDRQLTQIAKHIKSRIKSELQSLLKDDREKYEKFYQSFGRQLKFGVYNDYGANKDTLQDLLLFYSSKERKLVSLDEYVSRMPEDQKYIYYATGESNERIEKLPQTELVADKGYEILYFTDDIDEFAIKILQKYKEKEFKSVSSGDLGIESDDEAEKNEADADENKPLFEAMQEILGGKVKAVKASKRLRSHPVCLSAEGELSIEMEKVLRAMPDSRDIQADKVLEINVNHDVFKALKVAHASDQEKLKLYTGLLYNQAMLIEGLPIQDPVDFTNDICKIMV</sequence>
<keyword evidence="7 8" id="KW-0143">Chaperone</keyword>
<dbReference type="PRINTS" id="PR00775">
    <property type="entry name" value="HEATSHOCK90"/>
</dbReference>
<dbReference type="InterPro" id="IPR001404">
    <property type="entry name" value="Hsp90_fam"/>
</dbReference>
<evidence type="ECO:0000256" key="10">
    <source>
        <dbReference type="SAM" id="MobiDB-lite"/>
    </source>
</evidence>
<evidence type="ECO:0000313" key="13">
    <source>
        <dbReference type="Proteomes" id="UP000574133"/>
    </source>
</evidence>
<evidence type="ECO:0000256" key="3">
    <source>
        <dbReference type="ARBA" id="ARBA00022490"/>
    </source>
</evidence>
<proteinExistence type="inferred from homology"/>
<dbReference type="Gene3D" id="3.40.50.11260">
    <property type="match status" value="1"/>
</dbReference>
<dbReference type="GO" id="GO:0005524">
    <property type="term" value="F:ATP binding"/>
    <property type="evidence" value="ECO:0007669"/>
    <property type="project" value="UniProtKB-UniRule"/>
</dbReference>
<dbReference type="InterPro" id="IPR020575">
    <property type="entry name" value="Hsp90_N"/>
</dbReference>
<dbReference type="HAMAP" id="MF_00505">
    <property type="entry name" value="HSP90"/>
    <property type="match status" value="1"/>
</dbReference>
<dbReference type="Pfam" id="PF00183">
    <property type="entry name" value="HSP90"/>
    <property type="match status" value="1"/>
</dbReference>
<dbReference type="SMART" id="SM00387">
    <property type="entry name" value="HATPase_c"/>
    <property type="match status" value="1"/>
</dbReference>
<keyword evidence="5 8" id="KW-0067">ATP-binding</keyword>
<feature type="binding site" evidence="9">
    <location>
        <begin position="97"/>
        <end position="98"/>
    </location>
    <ligand>
        <name>ATP</name>
        <dbReference type="ChEBI" id="CHEBI:30616"/>
    </ligand>
</feature>